<comment type="subcellular location">
    <subcellularLocation>
        <location evidence="1">Nucleus</location>
    </subcellularLocation>
</comment>
<dbReference type="PANTHER" id="PTHR24409:SF295">
    <property type="entry name" value="AZ2-RELATED"/>
    <property type="match status" value="1"/>
</dbReference>
<dbReference type="GO" id="GO:0008270">
    <property type="term" value="F:zinc ion binding"/>
    <property type="evidence" value="ECO:0007669"/>
    <property type="project" value="UniProtKB-KW"/>
</dbReference>
<evidence type="ECO:0000256" key="3">
    <source>
        <dbReference type="ARBA" id="ARBA00022723"/>
    </source>
</evidence>
<keyword evidence="5" id="KW-0863">Zinc-finger</keyword>
<comment type="similarity">
    <text evidence="2">Belongs to the krueppel C2H2-type zinc-finger protein family.</text>
</comment>
<keyword evidence="4" id="KW-0677">Repeat</keyword>
<accession>A0A9P0AV93</accession>
<keyword evidence="6" id="KW-0862">Zinc</keyword>
<feature type="domain" description="C2H2-type" evidence="9">
    <location>
        <begin position="387"/>
        <end position="407"/>
    </location>
</feature>
<keyword evidence="11" id="KW-1185">Reference proteome</keyword>
<dbReference type="AlphaFoldDB" id="A0A9P0AV93"/>
<dbReference type="PROSITE" id="PS00028">
    <property type="entry name" value="ZINC_FINGER_C2H2_1"/>
    <property type="match status" value="8"/>
</dbReference>
<evidence type="ECO:0000313" key="11">
    <source>
        <dbReference type="Proteomes" id="UP001154078"/>
    </source>
</evidence>
<name>A0A9P0AV93_BRAAE</name>
<dbReference type="Proteomes" id="UP001154078">
    <property type="component" value="Chromosome 2"/>
</dbReference>
<dbReference type="FunFam" id="3.30.160.60:FF:000624">
    <property type="entry name" value="zinc finger protein 697"/>
    <property type="match status" value="1"/>
</dbReference>
<keyword evidence="7" id="KW-0238">DNA-binding</keyword>
<feature type="domain" description="C2H2-type" evidence="9">
    <location>
        <begin position="331"/>
        <end position="351"/>
    </location>
</feature>
<dbReference type="Pfam" id="PF00096">
    <property type="entry name" value="zf-C2H2"/>
    <property type="match status" value="6"/>
</dbReference>
<keyword evidence="8" id="KW-0539">Nucleus</keyword>
<feature type="domain" description="C2H2-type" evidence="9">
    <location>
        <begin position="415"/>
        <end position="435"/>
    </location>
</feature>
<keyword evidence="3" id="KW-0479">Metal-binding</keyword>
<dbReference type="SUPFAM" id="SSF57667">
    <property type="entry name" value="beta-beta-alpha zinc fingers"/>
    <property type="match status" value="3"/>
</dbReference>
<evidence type="ECO:0000256" key="1">
    <source>
        <dbReference type="ARBA" id="ARBA00004123"/>
    </source>
</evidence>
<dbReference type="Gene3D" id="3.40.1800.20">
    <property type="match status" value="1"/>
</dbReference>
<evidence type="ECO:0000259" key="9">
    <source>
        <dbReference type="PROSITE" id="PS00028"/>
    </source>
</evidence>
<protein>
    <recommendedName>
        <fullName evidence="9">C2H2-type domain-containing protein</fullName>
    </recommendedName>
</protein>
<evidence type="ECO:0000313" key="10">
    <source>
        <dbReference type="EMBL" id="CAH0550417.1"/>
    </source>
</evidence>
<dbReference type="EMBL" id="OV121133">
    <property type="protein sequence ID" value="CAH0550417.1"/>
    <property type="molecule type" value="Genomic_DNA"/>
</dbReference>
<dbReference type="FunFam" id="3.30.160.60:FF:000446">
    <property type="entry name" value="Zinc finger protein"/>
    <property type="match status" value="2"/>
</dbReference>
<sequence>MNGEEPKEIEMISISDICRLCANQSEKLIGIYTEDGCSNDLANKMNLYLPIKISETDDLPLQCCWQCASTLLAWHDLVVTTADTDRKLRSCQLVTEKQLLENIYQDTVISEEPSTEVVPEPDNSLTYYQTEKITEEDADNSPEKQLKLSDKSFDSSSIDSFVLKNAELLDDEGSNSNDFDSNLIAIDKKEIVGLNNEENTAVYEYSCQVCSVAYLTETEILNHVKECHGKDETAETTKEQIKIQMREKRTHNKIDQELVNDAKVIVDGKVYYNCKECGKSLHSPYTYVWHMRIHSGERPYVCDLCGKQFRVSQGLVRHLKETHAKIKNFPCDLCGRMFATKRNVEEHRRIHTNERPYICDLCGKAFKQKASLFVHNRSHNDTFPYKCSYCNQGFRSKPPLLIHVTRHTGEKPYACQVCGRCFRIKYELKRHTLIHSDYKPFTCGVCGMSFRQKRYLRNHNKANHPQLAAEEDTLKIKTD</sequence>
<dbReference type="GO" id="GO:0005634">
    <property type="term" value="C:nucleus"/>
    <property type="evidence" value="ECO:0007669"/>
    <property type="project" value="UniProtKB-SubCell"/>
</dbReference>
<evidence type="ECO:0000256" key="7">
    <source>
        <dbReference type="ARBA" id="ARBA00023125"/>
    </source>
</evidence>
<reference evidence="10" key="1">
    <citation type="submission" date="2021-12" db="EMBL/GenBank/DDBJ databases">
        <authorList>
            <person name="King R."/>
        </authorList>
    </citation>
    <scope>NUCLEOTIDE SEQUENCE</scope>
</reference>
<dbReference type="GO" id="GO:0000977">
    <property type="term" value="F:RNA polymerase II transcription regulatory region sequence-specific DNA binding"/>
    <property type="evidence" value="ECO:0007669"/>
    <property type="project" value="TreeGrafter"/>
</dbReference>
<evidence type="ECO:0000256" key="6">
    <source>
        <dbReference type="ARBA" id="ARBA00022833"/>
    </source>
</evidence>
<dbReference type="FunFam" id="3.30.160.60:FF:001437">
    <property type="entry name" value="Zinc finger protein 594"/>
    <property type="match status" value="1"/>
</dbReference>
<dbReference type="InterPro" id="IPR036236">
    <property type="entry name" value="Znf_C2H2_sf"/>
</dbReference>
<dbReference type="SMART" id="SM00868">
    <property type="entry name" value="zf-AD"/>
    <property type="match status" value="1"/>
</dbReference>
<feature type="domain" description="C2H2-type" evidence="9">
    <location>
        <begin position="443"/>
        <end position="464"/>
    </location>
</feature>
<dbReference type="InterPro" id="IPR012934">
    <property type="entry name" value="Znf_AD"/>
</dbReference>
<feature type="domain" description="C2H2-type" evidence="9">
    <location>
        <begin position="274"/>
        <end position="294"/>
    </location>
</feature>
<dbReference type="SMART" id="SM00355">
    <property type="entry name" value="ZnF_C2H2"/>
    <property type="match status" value="8"/>
</dbReference>
<dbReference type="PANTHER" id="PTHR24409">
    <property type="entry name" value="ZINC FINGER PROTEIN 142"/>
    <property type="match status" value="1"/>
</dbReference>
<evidence type="ECO:0000256" key="5">
    <source>
        <dbReference type="ARBA" id="ARBA00022771"/>
    </source>
</evidence>
<organism evidence="10 11">
    <name type="scientific">Brassicogethes aeneus</name>
    <name type="common">Rape pollen beetle</name>
    <name type="synonym">Meligethes aeneus</name>
    <dbReference type="NCBI Taxonomy" id="1431903"/>
    <lineage>
        <taxon>Eukaryota</taxon>
        <taxon>Metazoa</taxon>
        <taxon>Ecdysozoa</taxon>
        <taxon>Arthropoda</taxon>
        <taxon>Hexapoda</taxon>
        <taxon>Insecta</taxon>
        <taxon>Pterygota</taxon>
        <taxon>Neoptera</taxon>
        <taxon>Endopterygota</taxon>
        <taxon>Coleoptera</taxon>
        <taxon>Polyphaga</taxon>
        <taxon>Cucujiformia</taxon>
        <taxon>Nitidulidae</taxon>
        <taxon>Meligethinae</taxon>
        <taxon>Brassicogethes</taxon>
    </lineage>
</organism>
<dbReference type="Pfam" id="PF07776">
    <property type="entry name" value="zf-AD"/>
    <property type="match status" value="1"/>
</dbReference>
<dbReference type="InterPro" id="IPR013087">
    <property type="entry name" value="Znf_C2H2_type"/>
</dbReference>
<dbReference type="SUPFAM" id="SSF57716">
    <property type="entry name" value="Glucocorticoid receptor-like (DNA-binding domain)"/>
    <property type="match status" value="1"/>
</dbReference>
<proteinExistence type="inferred from homology"/>
<evidence type="ECO:0000256" key="4">
    <source>
        <dbReference type="ARBA" id="ARBA00022737"/>
    </source>
</evidence>
<evidence type="ECO:0000256" key="2">
    <source>
        <dbReference type="ARBA" id="ARBA00006991"/>
    </source>
</evidence>
<dbReference type="Gene3D" id="3.30.160.60">
    <property type="entry name" value="Classic Zinc Finger"/>
    <property type="match status" value="7"/>
</dbReference>
<feature type="domain" description="C2H2-type" evidence="9">
    <location>
        <begin position="207"/>
        <end position="228"/>
    </location>
</feature>
<dbReference type="GO" id="GO:0000981">
    <property type="term" value="F:DNA-binding transcription factor activity, RNA polymerase II-specific"/>
    <property type="evidence" value="ECO:0007669"/>
    <property type="project" value="TreeGrafter"/>
</dbReference>
<gene>
    <name evidence="10" type="ORF">MELIAE_LOCUS3240</name>
</gene>
<evidence type="ECO:0000256" key="8">
    <source>
        <dbReference type="ARBA" id="ARBA00023242"/>
    </source>
</evidence>
<feature type="domain" description="C2H2-type" evidence="9">
    <location>
        <begin position="359"/>
        <end position="379"/>
    </location>
</feature>
<feature type="domain" description="C2H2-type" evidence="9">
    <location>
        <begin position="302"/>
        <end position="323"/>
    </location>
</feature>
<dbReference type="FunFam" id="3.30.160.60:FF:001384">
    <property type="entry name" value="Zinc finger protein"/>
    <property type="match status" value="1"/>
</dbReference>